<dbReference type="PANTHER" id="PTHR47290">
    <property type="entry name" value="RING FINGER PROTEIN"/>
    <property type="match status" value="1"/>
</dbReference>
<evidence type="ECO:0000313" key="2">
    <source>
        <dbReference type="EMBL" id="KAG6468831.1"/>
    </source>
</evidence>
<feature type="region of interest" description="Disordered" evidence="1">
    <location>
        <begin position="31"/>
        <end position="51"/>
    </location>
</feature>
<organism evidence="2 3">
    <name type="scientific">Zingiber officinale</name>
    <name type="common">Ginger</name>
    <name type="synonym">Amomum zingiber</name>
    <dbReference type="NCBI Taxonomy" id="94328"/>
    <lineage>
        <taxon>Eukaryota</taxon>
        <taxon>Viridiplantae</taxon>
        <taxon>Streptophyta</taxon>
        <taxon>Embryophyta</taxon>
        <taxon>Tracheophyta</taxon>
        <taxon>Spermatophyta</taxon>
        <taxon>Magnoliopsida</taxon>
        <taxon>Liliopsida</taxon>
        <taxon>Zingiberales</taxon>
        <taxon>Zingiberaceae</taxon>
        <taxon>Zingiber</taxon>
    </lineage>
</organism>
<evidence type="ECO:0000313" key="3">
    <source>
        <dbReference type="Proteomes" id="UP000734854"/>
    </source>
</evidence>
<dbReference type="PANTHER" id="PTHR47290:SF4">
    <property type="entry name" value="RING FINGER PROTEIN"/>
    <property type="match status" value="1"/>
</dbReference>
<sequence>MLNILPRTILIACQNLTSMDEEDPSSTILLHEEQEEQEEEEEEEDTPTSDWLKLALPTSSDRRPNLLTEPPPVIQPCMLRSETPEFLMRAAASAPPDVRMRVVSPPRRSQPGVWLILQAAQNQSGREPYLPQIAKNYLRIKDGRSTLRLLMKYLVKKLGLEDESEVIKVDILKCYIILYCCSLAI</sequence>
<dbReference type="InterPro" id="IPR044171">
    <property type="entry name" value="LAX2-like"/>
</dbReference>
<proteinExistence type="predicted"/>
<accession>A0A8J5BXL0</accession>
<gene>
    <name evidence="2" type="ORF">ZIOFF_073524</name>
</gene>
<dbReference type="AlphaFoldDB" id="A0A8J5BXL0"/>
<feature type="compositionally biased region" description="Acidic residues" evidence="1">
    <location>
        <begin position="33"/>
        <end position="47"/>
    </location>
</feature>
<evidence type="ECO:0000256" key="1">
    <source>
        <dbReference type="SAM" id="MobiDB-lite"/>
    </source>
</evidence>
<keyword evidence="3" id="KW-1185">Reference proteome</keyword>
<protein>
    <submittedName>
        <fullName evidence="2">Uncharacterized protein</fullName>
    </submittedName>
</protein>
<dbReference type="EMBL" id="JACMSC010000022">
    <property type="protein sequence ID" value="KAG6468831.1"/>
    <property type="molecule type" value="Genomic_DNA"/>
</dbReference>
<name>A0A8J5BXL0_ZINOF</name>
<comment type="caution">
    <text evidence="2">The sequence shown here is derived from an EMBL/GenBank/DDBJ whole genome shotgun (WGS) entry which is preliminary data.</text>
</comment>
<dbReference type="Proteomes" id="UP000734854">
    <property type="component" value="Unassembled WGS sequence"/>
</dbReference>
<reference evidence="2 3" key="1">
    <citation type="submission" date="2020-08" db="EMBL/GenBank/DDBJ databases">
        <title>Plant Genome Project.</title>
        <authorList>
            <person name="Zhang R.-G."/>
        </authorList>
    </citation>
    <scope>NUCLEOTIDE SEQUENCE [LARGE SCALE GENOMIC DNA]</scope>
    <source>
        <tissue evidence="2">Rhizome</tissue>
    </source>
</reference>